<feature type="region of interest" description="Disordered" evidence="1">
    <location>
        <begin position="102"/>
        <end position="150"/>
    </location>
</feature>
<accession>A0ABV0VUI0</accession>
<dbReference type="EMBL" id="JAHRIM010011301">
    <property type="protein sequence ID" value="MEQ2260810.1"/>
    <property type="molecule type" value="Genomic_DNA"/>
</dbReference>
<feature type="region of interest" description="Disordered" evidence="1">
    <location>
        <begin position="1"/>
        <end position="64"/>
    </location>
</feature>
<dbReference type="Proteomes" id="UP001444071">
    <property type="component" value="Unassembled WGS sequence"/>
</dbReference>
<feature type="compositionally biased region" description="Polar residues" evidence="1">
    <location>
        <begin position="124"/>
        <end position="137"/>
    </location>
</feature>
<protein>
    <submittedName>
        <fullName evidence="2">Uncharacterized protein</fullName>
    </submittedName>
</protein>
<name>A0ABV0VUI0_9TELE</name>
<sequence>MGPRPRQAATGSELAHTKAPSPRHRKPPIHQRPECGSEEIGPTFDGGPKLIQEKEQPKTQPDTKTFPLMLMRTHKNTHTQRKDTQHNNGRYTLIHTRHTYLTSPRTQEGVPFLPGRRQADRPTSHPSAIFTQPQPSTRPGARATEGSGNH</sequence>
<evidence type="ECO:0000313" key="3">
    <source>
        <dbReference type="Proteomes" id="UP001444071"/>
    </source>
</evidence>
<evidence type="ECO:0000313" key="2">
    <source>
        <dbReference type="EMBL" id="MEQ2260810.1"/>
    </source>
</evidence>
<evidence type="ECO:0000256" key="1">
    <source>
        <dbReference type="SAM" id="MobiDB-lite"/>
    </source>
</evidence>
<comment type="caution">
    <text evidence="2">The sequence shown here is derived from an EMBL/GenBank/DDBJ whole genome shotgun (WGS) entry which is preliminary data.</text>
</comment>
<gene>
    <name evidence="2" type="ORF">XENORESO_001732</name>
</gene>
<reference evidence="2 3" key="1">
    <citation type="submission" date="2021-06" db="EMBL/GenBank/DDBJ databases">
        <authorList>
            <person name="Palmer J.M."/>
        </authorList>
    </citation>
    <scope>NUCLEOTIDE SEQUENCE [LARGE SCALE GENOMIC DNA]</scope>
    <source>
        <strain evidence="2 3">XR_2019</strain>
        <tissue evidence="2">Muscle</tissue>
    </source>
</reference>
<proteinExistence type="predicted"/>
<keyword evidence="3" id="KW-1185">Reference proteome</keyword>
<organism evidence="2 3">
    <name type="scientific">Xenotaenia resolanae</name>
    <dbReference type="NCBI Taxonomy" id="208358"/>
    <lineage>
        <taxon>Eukaryota</taxon>
        <taxon>Metazoa</taxon>
        <taxon>Chordata</taxon>
        <taxon>Craniata</taxon>
        <taxon>Vertebrata</taxon>
        <taxon>Euteleostomi</taxon>
        <taxon>Actinopterygii</taxon>
        <taxon>Neopterygii</taxon>
        <taxon>Teleostei</taxon>
        <taxon>Neoteleostei</taxon>
        <taxon>Acanthomorphata</taxon>
        <taxon>Ovalentaria</taxon>
        <taxon>Atherinomorphae</taxon>
        <taxon>Cyprinodontiformes</taxon>
        <taxon>Goodeidae</taxon>
        <taxon>Xenotaenia</taxon>
    </lineage>
</organism>